<name>A0A8J2W219_9BACL</name>
<dbReference type="SMART" id="SM00418">
    <property type="entry name" value="HTH_ARSR"/>
    <property type="match status" value="1"/>
</dbReference>
<proteinExistence type="predicted"/>
<dbReference type="Proteomes" id="UP000628775">
    <property type="component" value="Unassembled WGS sequence"/>
</dbReference>
<dbReference type="InterPro" id="IPR011991">
    <property type="entry name" value="ArsR-like_HTH"/>
</dbReference>
<dbReference type="InterPro" id="IPR036390">
    <property type="entry name" value="WH_DNA-bd_sf"/>
</dbReference>
<gene>
    <name evidence="3" type="ORF">GCM10011391_19310</name>
</gene>
<protein>
    <recommendedName>
        <fullName evidence="2">HTH arsR-type domain-containing protein</fullName>
    </recommendedName>
</protein>
<dbReference type="GO" id="GO:0003700">
    <property type="term" value="F:DNA-binding transcription factor activity"/>
    <property type="evidence" value="ECO:0007669"/>
    <property type="project" value="InterPro"/>
</dbReference>
<dbReference type="AlphaFoldDB" id="A0A8J2W219"/>
<feature type="domain" description="HTH arsR-type" evidence="2">
    <location>
        <begin position="1"/>
        <end position="94"/>
    </location>
</feature>
<dbReference type="InterPro" id="IPR052543">
    <property type="entry name" value="HTH_Metal-responsive_Reg"/>
</dbReference>
<dbReference type="NCBIfam" id="NF033788">
    <property type="entry name" value="HTH_metalloreg"/>
    <property type="match status" value="1"/>
</dbReference>
<reference evidence="3" key="2">
    <citation type="submission" date="2020-09" db="EMBL/GenBank/DDBJ databases">
        <authorList>
            <person name="Sun Q."/>
            <person name="Zhou Y."/>
        </authorList>
    </citation>
    <scope>NUCLEOTIDE SEQUENCE</scope>
    <source>
        <strain evidence="3">CGMCC 1.15371</strain>
    </source>
</reference>
<evidence type="ECO:0000259" key="2">
    <source>
        <dbReference type="PROSITE" id="PS50987"/>
    </source>
</evidence>
<evidence type="ECO:0000313" key="4">
    <source>
        <dbReference type="Proteomes" id="UP000628775"/>
    </source>
</evidence>
<accession>A0A8J2W219</accession>
<evidence type="ECO:0000313" key="3">
    <source>
        <dbReference type="EMBL" id="GGE40665.1"/>
    </source>
</evidence>
<keyword evidence="4" id="KW-1185">Reference proteome</keyword>
<dbReference type="SUPFAM" id="SSF46785">
    <property type="entry name" value="Winged helix' DNA-binding domain"/>
    <property type="match status" value="1"/>
</dbReference>
<organism evidence="3 4">
    <name type="scientific">Pullulanibacillus camelliae</name>
    <dbReference type="NCBI Taxonomy" id="1707096"/>
    <lineage>
        <taxon>Bacteria</taxon>
        <taxon>Bacillati</taxon>
        <taxon>Bacillota</taxon>
        <taxon>Bacilli</taxon>
        <taxon>Bacillales</taxon>
        <taxon>Sporolactobacillaceae</taxon>
        <taxon>Pullulanibacillus</taxon>
    </lineage>
</organism>
<dbReference type="PANTHER" id="PTHR39168:SF1">
    <property type="entry name" value="TRANSCRIPTIONAL REGULATORY PROTEIN"/>
    <property type="match status" value="1"/>
</dbReference>
<dbReference type="PRINTS" id="PR00778">
    <property type="entry name" value="HTHARSR"/>
</dbReference>
<dbReference type="GO" id="GO:0003677">
    <property type="term" value="F:DNA binding"/>
    <property type="evidence" value="ECO:0007669"/>
    <property type="project" value="UniProtKB-KW"/>
</dbReference>
<dbReference type="EMBL" id="BMIR01000007">
    <property type="protein sequence ID" value="GGE40665.1"/>
    <property type="molecule type" value="Genomic_DNA"/>
</dbReference>
<dbReference type="InterPro" id="IPR036388">
    <property type="entry name" value="WH-like_DNA-bd_sf"/>
</dbReference>
<reference evidence="3" key="1">
    <citation type="journal article" date="2014" name="Int. J. Syst. Evol. Microbiol.">
        <title>Complete genome sequence of Corynebacterium casei LMG S-19264T (=DSM 44701T), isolated from a smear-ripened cheese.</title>
        <authorList>
            <consortium name="US DOE Joint Genome Institute (JGI-PGF)"/>
            <person name="Walter F."/>
            <person name="Albersmeier A."/>
            <person name="Kalinowski J."/>
            <person name="Ruckert C."/>
        </authorList>
    </citation>
    <scope>NUCLEOTIDE SEQUENCE</scope>
    <source>
        <strain evidence="3">CGMCC 1.15371</strain>
    </source>
</reference>
<dbReference type="InterPro" id="IPR001845">
    <property type="entry name" value="HTH_ArsR_DNA-bd_dom"/>
</dbReference>
<dbReference type="Pfam" id="PF12840">
    <property type="entry name" value="HTH_20"/>
    <property type="match status" value="1"/>
</dbReference>
<dbReference type="CDD" id="cd00090">
    <property type="entry name" value="HTH_ARSR"/>
    <property type="match status" value="1"/>
</dbReference>
<sequence>MKGAPDLLKVAALLSEPSRATILTALLDGRYHPASELAHMARIKPQTASFHLKRLTEANIIKLEQHGRHHYYSLVNHDIANILESLLTLAPPIKIQSFNQASLDKAIRTARTCYDHLAGHLGIKTHSSADS</sequence>
<dbReference type="PANTHER" id="PTHR39168">
    <property type="entry name" value="TRANSCRIPTIONAL REGULATOR-RELATED"/>
    <property type="match status" value="1"/>
</dbReference>
<evidence type="ECO:0000256" key="1">
    <source>
        <dbReference type="ARBA" id="ARBA00023125"/>
    </source>
</evidence>
<dbReference type="GO" id="GO:0010288">
    <property type="term" value="P:response to lead ion"/>
    <property type="evidence" value="ECO:0007669"/>
    <property type="project" value="TreeGrafter"/>
</dbReference>
<dbReference type="Gene3D" id="1.10.10.10">
    <property type="entry name" value="Winged helix-like DNA-binding domain superfamily/Winged helix DNA-binding domain"/>
    <property type="match status" value="1"/>
</dbReference>
<dbReference type="PROSITE" id="PS50987">
    <property type="entry name" value="HTH_ARSR_2"/>
    <property type="match status" value="1"/>
</dbReference>
<dbReference type="GO" id="GO:0046686">
    <property type="term" value="P:response to cadmium ion"/>
    <property type="evidence" value="ECO:0007669"/>
    <property type="project" value="TreeGrafter"/>
</dbReference>
<dbReference type="RefSeq" id="WP_373285709.1">
    <property type="nucleotide sequence ID" value="NZ_BMIR01000007.1"/>
</dbReference>
<keyword evidence="1" id="KW-0238">DNA-binding</keyword>
<dbReference type="GO" id="GO:0097063">
    <property type="term" value="F:cadmium ion sensor activity"/>
    <property type="evidence" value="ECO:0007669"/>
    <property type="project" value="TreeGrafter"/>
</dbReference>
<dbReference type="GO" id="GO:0032791">
    <property type="term" value="F:lead ion binding"/>
    <property type="evidence" value="ECO:0007669"/>
    <property type="project" value="TreeGrafter"/>
</dbReference>
<comment type="caution">
    <text evidence="3">The sequence shown here is derived from an EMBL/GenBank/DDBJ whole genome shotgun (WGS) entry which is preliminary data.</text>
</comment>